<name>A0A6J7X1B4_9CAUD</name>
<proteinExistence type="predicted"/>
<gene>
    <name evidence="1" type="ORF">UFOVP386_33</name>
</gene>
<dbReference type="EMBL" id="LR798330">
    <property type="protein sequence ID" value="CAB5224205.1"/>
    <property type="molecule type" value="Genomic_DNA"/>
</dbReference>
<sequence length="198" mass="23265">MLMKIYNEDQGTNFGKWDDSTSRLIYYDSMKQILDLMDNRGYLQGVERIADYGGANGIMKEFIPGIITIDIDSSKNPDIVDDILVHSGEYDLIIIRYVLHYLNDYEVIQLFNHIESFHKGKVLIVQFVNDELKEKYQNSKNELKYFRTLNQMKALLPRGEKVLYNGDYLCSSQFYKNRLNIDNAIPHSEKLIAYLYDY</sequence>
<evidence type="ECO:0008006" key="2">
    <source>
        <dbReference type="Google" id="ProtNLM"/>
    </source>
</evidence>
<organism evidence="1">
    <name type="scientific">uncultured Caudovirales phage</name>
    <dbReference type="NCBI Taxonomy" id="2100421"/>
    <lineage>
        <taxon>Viruses</taxon>
        <taxon>Duplodnaviria</taxon>
        <taxon>Heunggongvirae</taxon>
        <taxon>Uroviricota</taxon>
        <taxon>Caudoviricetes</taxon>
        <taxon>Peduoviridae</taxon>
        <taxon>Maltschvirus</taxon>
        <taxon>Maltschvirus maltsch</taxon>
    </lineage>
</organism>
<evidence type="ECO:0000313" key="1">
    <source>
        <dbReference type="EMBL" id="CAB5224205.1"/>
    </source>
</evidence>
<dbReference type="Gene3D" id="3.40.50.150">
    <property type="entry name" value="Vaccinia Virus protein VP39"/>
    <property type="match status" value="1"/>
</dbReference>
<protein>
    <recommendedName>
        <fullName evidence="2">AdoMet_MTases domain containing protein</fullName>
    </recommendedName>
</protein>
<reference evidence="1" key="1">
    <citation type="submission" date="2020-05" db="EMBL/GenBank/DDBJ databases">
        <authorList>
            <person name="Chiriac C."/>
            <person name="Salcher M."/>
            <person name="Ghai R."/>
            <person name="Kavagutti S V."/>
        </authorList>
    </citation>
    <scope>NUCLEOTIDE SEQUENCE</scope>
</reference>
<dbReference type="SUPFAM" id="SSF53335">
    <property type="entry name" value="S-adenosyl-L-methionine-dependent methyltransferases"/>
    <property type="match status" value="1"/>
</dbReference>
<accession>A0A6J7X1B4</accession>
<dbReference type="InterPro" id="IPR029063">
    <property type="entry name" value="SAM-dependent_MTases_sf"/>
</dbReference>